<feature type="region of interest" description="Disordered" evidence="7">
    <location>
        <begin position="415"/>
        <end position="447"/>
    </location>
</feature>
<evidence type="ECO:0000256" key="2">
    <source>
        <dbReference type="ARBA" id="ARBA00022617"/>
    </source>
</evidence>
<feature type="binding site" description="covalent" evidence="6">
    <location>
        <position position="925"/>
    </location>
    <ligand>
        <name>heme c</name>
        <dbReference type="ChEBI" id="CHEBI:61717"/>
    </ligand>
</feature>
<dbReference type="GO" id="GO:0009055">
    <property type="term" value="F:electron transfer activity"/>
    <property type="evidence" value="ECO:0007669"/>
    <property type="project" value="InterPro"/>
</dbReference>
<organism evidence="9 10">
    <name type="scientific">Mucilaginibacter hurinus</name>
    <dbReference type="NCBI Taxonomy" id="2201324"/>
    <lineage>
        <taxon>Bacteria</taxon>
        <taxon>Pseudomonadati</taxon>
        <taxon>Bacteroidota</taxon>
        <taxon>Sphingobacteriia</taxon>
        <taxon>Sphingobacteriales</taxon>
        <taxon>Sphingobacteriaceae</taxon>
        <taxon>Mucilaginibacter</taxon>
    </lineage>
</organism>
<proteinExistence type="predicted"/>
<evidence type="ECO:0000259" key="8">
    <source>
        <dbReference type="PROSITE" id="PS51007"/>
    </source>
</evidence>
<feature type="binding site" description="covalent" evidence="6">
    <location>
        <position position="876"/>
    </location>
    <ligand>
        <name>heme c</name>
        <dbReference type="ChEBI" id="CHEBI:61717"/>
    </ligand>
</feature>
<dbReference type="PANTHER" id="PTHR40469">
    <property type="entry name" value="SECRETED GLYCOSYL HYDROLASE"/>
    <property type="match status" value="1"/>
</dbReference>
<dbReference type="InterPro" id="IPR009056">
    <property type="entry name" value="Cyt_c-like_dom"/>
</dbReference>
<dbReference type="InterPro" id="IPR029010">
    <property type="entry name" value="ThuA-like"/>
</dbReference>
<evidence type="ECO:0000256" key="1">
    <source>
        <dbReference type="ARBA" id="ARBA00022448"/>
    </source>
</evidence>
<dbReference type="Pfam" id="PF06283">
    <property type="entry name" value="ThuA"/>
    <property type="match status" value="1"/>
</dbReference>
<feature type="domain" description="Cytochrome c" evidence="8">
    <location>
        <begin position="862"/>
        <end position="947"/>
    </location>
</feature>
<protein>
    <submittedName>
        <fullName evidence="9">Crp/Fnr family transcriptional regulator</fullName>
    </submittedName>
</protein>
<dbReference type="SUPFAM" id="SSF50952">
    <property type="entry name" value="Soluble quinoprotein glucose dehydrogenase"/>
    <property type="match status" value="1"/>
</dbReference>
<evidence type="ECO:0000256" key="6">
    <source>
        <dbReference type="PIRSR" id="PIRSR602324-1"/>
    </source>
</evidence>
<dbReference type="OrthoDB" id="9816308at2"/>
<evidence type="ECO:0000256" key="4">
    <source>
        <dbReference type="ARBA" id="ARBA00022982"/>
    </source>
</evidence>
<keyword evidence="1" id="KW-0813">Transport</keyword>
<dbReference type="PANTHER" id="PTHR40469:SF2">
    <property type="entry name" value="GALACTOSE-BINDING DOMAIN-LIKE SUPERFAMILY PROTEIN"/>
    <property type="match status" value="1"/>
</dbReference>
<dbReference type="PROSITE" id="PS51007">
    <property type="entry name" value="CYTC"/>
    <property type="match status" value="1"/>
</dbReference>
<keyword evidence="4" id="KW-0249">Electron transport</keyword>
<comment type="caution">
    <text evidence="9">The sequence shown here is derived from an EMBL/GenBank/DDBJ whole genome shotgun (WGS) entry which is preliminary data.</text>
</comment>
<dbReference type="InterPro" id="IPR029062">
    <property type="entry name" value="Class_I_gatase-like"/>
</dbReference>
<dbReference type="Gene3D" id="2.60.40.10">
    <property type="entry name" value="Immunoglobulins"/>
    <property type="match status" value="1"/>
</dbReference>
<keyword evidence="2 6" id="KW-0349">Heme</keyword>
<dbReference type="GO" id="GO:0020037">
    <property type="term" value="F:heme binding"/>
    <property type="evidence" value="ECO:0007669"/>
    <property type="project" value="InterPro"/>
</dbReference>
<feature type="region of interest" description="Disordered" evidence="7">
    <location>
        <begin position="557"/>
        <end position="580"/>
    </location>
</feature>
<evidence type="ECO:0000313" key="10">
    <source>
        <dbReference type="Proteomes" id="UP000253209"/>
    </source>
</evidence>
<dbReference type="Gene3D" id="1.10.760.10">
    <property type="entry name" value="Cytochrome c-like domain"/>
    <property type="match status" value="1"/>
</dbReference>
<dbReference type="InterPro" id="IPR036909">
    <property type="entry name" value="Cyt_c-like_dom_sf"/>
</dbReference>
<feature type="binding site" description="covalent" evidence="6">
    <location>
        <position position="880"/>
    </location>
    <ligand>
        <name>heme c</name>
        <dbReference type="ChEBI" id="CHEBI:61717"/>
    </ligand>
</feature>
<evidence type="ECO:0000313" key="9">
    <source>
        <dbReference type="EMBL" id="RCH54362.1"/>
    </source>
</evidence>
<dbReference type="Pfam" id="PF07995">
    <property type="entry name" value="GSDH"/>
    <property type="match status" value="1"/>
</dbReference>
<dbReference type="InterPro" id="IPR002324">
    <property type="entry name" value="Cyt_c_ID"/>
</dbReference>
<dbReference type="InterPro" id="IPR011041">
    <property type="entry name" value="Quinoprot_gluc/sorb_DH_b-prop"/>
</dbReference>
<evidence type="ECO:0000256" key="3">
    <source>
        <dbReference type="ARBA" id="ARBA00022723"/>
    </source>
</evidence>
<dbReference type="Pfam" id="PF00034">
    <property type="entry name" value="Cytochrom_C"/>
    <property type="match status" value="1"/>
</dbReference>
<dbReference type="InterPro" id="IPR012938">
    <property type="entry name" value="Glc/Sorbosone_DH"/>
</dbReference>
<dbReference type="Proteomes" id="UP000253209">
    <property type="component" value="Unassembled WGS sequence"/>
</dbReference>
<evidence type="ECO:0000256" key="5">
    <source>
        <dbReference type="ARBA" id="ARBA00023004"/>
    </source>
</evidence>
<accession>A0A367GLK0</accession>
<dbReference type="SUPFAM" id="SSF46626">
    <property type="entry name" value="Cytochrome c"/>
    <property type="match status" value="1"/>
</dbReference>
<feature type="compositionally biased region" description="Basic and acidic residues" evidence="7">
    <location>
        <begin position="431"/>
        <end position="444"/>
    </location>
</feature>
<dbReference type="InterPro" id="IPR013783">
    <property type="entry name" value="Ig-like_fold"/>
</dbReference>
<dbReference type="InterPro" id="IPR011042">
    <property type="entry name" value="6-blade_b-propeller_TolB-like"/>
</dbReference>
<reference evidence="9 10" key="1">
    <citation type="submission" date="2018-05" db="EMBL/GenBank/DDBJ databases">
        <title>Mucilaginibacter hurinus sp. nov., isolated from briquette warehouse soil.</title>
        <authorList>
            <person name="Choi L."/>
        </authorList>
    </citation>
    <scope>NUCLEOTIDE SEQUENCE [LARGE SCALE GENOMIC DNA]</scope>
    <source>
        <strain evidence="9 10">ZR32</strain>
    </source>
</reference>
<dbReference type="Gene3D" id="2.120.10.30">
    <property type="entry name" value="TolB, C-terminal domain"/>
    <property type="match status" value="1"/>
</dbReference>
<dbReference type="SUPFAM" id="SSF52317">
    <property type="entry name" value="Class I glutamine amidotransferase-like"/>
    <property type="match status" value="1"/>
</dbReference>
<dbReference type="RefSeq" id="WP_114005873.1">
    <property type="nucleotide sequence ID" value="NZ_QGDC01000007.1"/>
</dbReference>
<name>A0A367GLK0_9SPHI</name>
<dbReference type="PRINTS" id="PR00606">
    <property type="entry name" value="CYTCHROMECID"/>
</dbReference>
<keyword evidence="10" id="KW-1185">Reference proteome</keyword>
<dbReference type="AlphaFoldDB" id="A0A367GLK0"/>
<dbReference type="GO" id="GO:0005506">
    <property type="term" value="F:iron ion binding"/>
    <property type="evidence" value="ECO:0007669"/>
    <property type="project" value="InterPro"/>
</dbReference>
<comment type="PTM">
    <text evidence="6">Binds 1 heme c group covalently per subunit.</text>
</comment>
<dbReference type="Gene3D" id="3.40.50.880">
    <property type="match status" value="1"/>
</dbReference>
<dbReference type="SUPFAM" id="SSF49299">
    <property type="entry name" value="PKD domain"/>
    <property type="match status" value="1"/>
</dbReference>
<keyword evidence="3 6" id="KW-0479">Metal-binding</keyword>
<sequence length="1132" mass="124854">MLKKNIYSRFTGLVILSISVAIFLSAKNASKPRVLVFSKTAGFHHPSIPLGVNAVIKLGTENNFDVDTTTNPMLFTEDVLKKYSAVIFLNTTGDVLNNFQEADFERYIQAGGGFVGIHAASDTEYGWGWYGRMVGGYFNDHPAPQEATLNVTDNSHQSTRHLPAQWKRTDEWYNFKKLNPDVKVLISIDEKSYKGGSHGDNHPMAWYHNYDGGRAFFTGLGHTDESYADPLYLKHILGGIQYAIGDNKPLDYSRAKSLRTPENNRFARRVLTMGGFYEPTEMAILPNFDILVTQRRGELMKYDHAKKTLKQVGFLDVYHKASAFMVNTEEGLLGIAADPNFAQNNYIYLYYSPAGTEPIDRLSRFVFANDTLDYKSEKVILEVGTQREICCHTGGSIAFGKDNILYLSAGDNTTPFDEPNEKYPSRSFGPMDDRPGHEQYDARRSSGNTNDLRGKILRIKINPDGSYDIPDGNLFPKGTEKTRPEIYVMGNRNPYRISVDNKTGFLYWGEVGPDAVNDSIGTRGPRGYDEVNQARKAGFFGWPLFVGNNYAYNIHNYETNENKPPQDPAKPQNTSRNNTGLVDLPPAQPAYIWYPYGQSPDFPELGSGGRTAMAGPVYHTADFPAATRYPAYYNDKFFFYDFIRGWIKVATQRPNGDLDKIEPFMDGTRYGAMIDMEVGPDGRIYVLDYGSGWFNKNPDAAIYRIDYLPGNRPPALTGLKLNKTSGNLPLSITASIKATDPENDALKYVWHIGSITRTTTVPTLTYVITKPGDHNVSVEVFDTSKASTTSNTIVVTAGNAQPQVNINIKGNKSFYFADKPVSYTVNVVDKGAVYNAANLYVSTDFIKGTDLAGANWGHQAVSETMQGKNLMLSLDCKACHTETQKSIGPSFVAIAEKYKMSPDAGSYLPAKIIKGGAGVWGEVPMPAHPSLKEAEARQIVTWIRSLAYDKPKSLPAVGVVTPKSVDVKEDKTVFTIHANYTDAGAYGIRPLSGAYTAVLRSSVVNASEIKATADFTAENSKDGKVLKFPAAAGTFKAGNFDLTGISAIEFNGQGASEITTYTVEILTGKADGMKIGEGKLTFCPGKPTNTLITVQQAAAKPMVTKLQDIYVKVNQITASDKLPHLKSIRFVQ</sequence>
<evidence type="ECO:0000256" key="7">
    <source>
        <dbReference type="SAM" id="MobiDB-lite"/>
    </source>
</evidence>
<keyword evidence="5 6" id="KW-0408">Iron</keyword>
<feature type="compositionally biased region" description="Polar residues" evidence="7">
    <location>
        <begin position="571"/>
        <end position="580"/>
    </location>
</feature>
<gene>
    <name evidence="9" type="ORF">DJ568_13830</name>
</gene>
<dbReference type="InterPro" id="IPR035986">
    <property type="entry name" value="PKD_dom_sf"/>
</dbReference>
<dbReference type="EMBL" id="QGDC01000007">
    <property type="protein sequence ID" value="RCH54362.1"/>
    <property type="molecule type" value="Genomic_DNA"/>
</dbReference>